<name>A0A5N7J3C6_9CLOT</name>
<evidence type="ECO:0000313" key="2">
    <source>
        <dbReference type="Proteomes" id="UP000342249"/>
    </source>
</evidence>
<dbReference type="EMBL" id="SPSF01000032">
    <property type="protein sequence ID" value="MPQ63208.1"/>
    <property type="molecule type" value="Genomic_DNA"/>
</dbReference>
<comment type="caution">
    <text evidence="1">The sequence shown here is derived from an EMBL/GenBank/DDBJ whole genome shotgun (WGS) entry which is preliminary data.</text>
</comment>
<organism evidence="1 2">
    <name type="scientific">Clostridium estertheticum</name>
    <dbReference type="NCBI Taxonomy" id="238834"/>
    <lineage>
        <taxon>Bacteria</taxon>
        <taxon>Bacillati</taxon>
        <taxon>Bacillota</taxon>
        <taxon>Clostridia</taxon>
        <taxon>Eubacteriales</taxon>
        <taxon>Clostridiaceae</taxon>
        <taxon>Clostridium</taxon>
    </lineage>
</organism>
<gene>
    <name evidence="1" type="ORF">E4V82_13950</name>
</gene>
<proteinExistence type="predicted"/>
<dbReference type="RefSeq" id="WP_152752738.1">
    <property type="nucleotide sequence ID" value="NZ_SPSE01000033.1"/>
</dbReference>
<dbReference type="Pfam" id="PF08889">
    <property type="entry name" value="WbqC"/>
    <property type="match status" value="1"/>
</dbReference>
<dbReference type="Proteomes" id="UP000342249">
    <property type="component" value="Unassembled WGS sequence"/>
</dbReference>
<dbReference type="InterPro" id="IPR014985">
    <property type="entry name" value="WbqC"/>
</dbReference>
<dbReference type="AlphaFoldDB" id="A0A5N7J3C6"/>
<protein>
    <recommendedName>
        <fullName evidence="3">WbqC family protein</fullName>
    </recommendedName>
</protein>
<accession>A0A5N7J3C6</accession>
<evidence type="ECO:0000313" key="1">
    <source>
        <dbReference type="EMBL" id="MPQ63208.1"/>
    </source>
</evidence>
<sequence>MILSGHQPNYLPYPGLIGKIMMSDKFIYVTKVQFERKSWQNRNRIKTVNGPIFLTIPTLKKGKFAQLICDVKISNDLNWRRKHFNAIKINYKNSKFYNTYIDFFEDLYSKEWNNLCDLDVYVMNYILNELDIKTKILYDKDFNFEGNKTEFLADMCKKTSCDRYMSNKGSENYVDLSTFSQNDLDHIYINYIGKQYEQCFENYDSDMSIVDMLFNCGKTRTKHILEDVDSYEISKINSRL</sequence>
<reference evidence="1 2" key="1">
    <citation type="journal article" date="2019" name="Lett. Appl. Microbiol.">
        <title>A case of 'blown pack' spoilage of vacuum-packaged pork likely associated with Clostridium estertheticum in Canada.</title>
        <authorList>
            <person name="Zhang P."/>
            <person name="Ward P."/>
            <person name="McMullen L.M."/>
            <person name="Yang X."/>
        </authorList>
    </citation>
    <scope>NUCLEOTIDE SEQUENCE [LARGE SCALE GENOMIC DNA]</scope>
    <source>
        <strain evidence="1 2">MA19</strain>
    </source>
</reference>
<evidence type="ECO:0008006" key="3">
    <source>
        <dbReference type="Google" id="ProtNLM"/>
    </source>
</evidence>